<feature type="transmembrane region" description="Helical" evidence="1">
    <location>
        <begin position="56"/>
        <end position="78"/>
    </location>
</feature>
<sequence length="84" mass="9558">MLYGTQLAGFGVLQAVYFIHYLFSSQTSYVEALYSAFLAMHLASGVPVNVDLPKVFRLGLIMSLINVAIWEVVGTFWWRFLCLY</sequence>
<dbReference type="OrthoDB" id="1695362at2759"/>
<keyword evidence="3" id="KW-1185">Reference proteome</keyword>
<evidence type="ECO:0000313" key="3">
    <source>
        <dbReference type="Proteomes" id="UP000655225"/>
    </source>
</evidence>
<evidence type="ECO:0000256" key="1">
    <source>
        <dbReference type="SAM" id="Phobius"/>
    </source>
</evidence>
<organism evidence="2 3">
    <name type="scientific">Tetracentron sinense</name>
    <name type="common">Spur-leaf</name>
    <dbReference type="NCBI Taxonomy" id="13715"/>
    <lineage>
        <taxon>Eukaryota</taxon>
        <taxon>Viridiplantae</taxon>
        <taxon>Streptophyta</taxon>
        <taxon>Embryophyta</taxon>
        <taxon>Tracheophyta</taxon>
        <taxon>Spermatophyta</taxon>
        <taxon>Magnoliopsida</taxon>
        <taxon>Trochodendrales</taxon>
        <taxon>Trochodendraceae</taxon>
        <taxon>Tetracentron</taxon>
    </lineage>
</organism>
<name>A0A835DIB7_TETSI</name>
<dbReference type="EMBL" id="JABCRI010000006">
    <property type="protein sequence ID" value="KAF8404653.1"/>
    <property type="molecule type" value="Genomic_DNA"/>
</dbReference>
<dbReference type="PANTHER" id="PTHR42826">
    <property type="entry name" value="DICARBOXYLATE TRANSPORTER 2.1, CHLOROPLASTIC"/>
    <property type="match status" value="1"/>
</dbReference>
<comment type="caution">
    <text evidence="2">The sequence shown here is derived from an EMBL/GenBank/DDBJ whole genome shotgun (WGS) entry which is preliminary data.</text>
</comment>
<gene>
    <name evidence="2" type="ORF">HHK36_009541</name>
</gene>
<keyword evidence="1" id="KW-0812">Transmembrane</keyword>
<proteinExistence type="predicted"/>
<feature type="transmembrane region" description="Helical" evidence="1">
    <location>
        <begin position="6"/>
        <end position="23"/>
    </location>
</feature>
<keyword evidence="1" id="KW-1133">Transmembrane helix</keyword>
<dbReference type="AlphaFoldDB" id="A0A835DIB7"/>
<accession>A0A835DIB7</accession>
<evidence type="ECO:0000313" key="2">
    <source>
        <dbReference type="EMBL" id="KAF8404653.1"/>
    </source>
</evidence>
<protein>
    <submittedName>
        <fullName evidence="2">Uncharacterized protein</fullName>
    </submittedName>
</protein>
<dbReference type="Proteomes" id="UP000655225">
    <property type="component" value="Unassembled WGS sequence"/>
</dbReference>
<keyword evidence="1" id="KW-0472">Membrane</keyword>
<dbReference type="InterPro" id="IPR030676">
    <property type="entry name" value="CitT-rel"/>
</dbReference>
<reference evidence="2 3" key="1">
    <citation type="submission" date="2020-04" db="EMBL/GenBank/DDBJ databases">
        <title>Plant Genome Project.</title>
        <authorList>
            <person name="Zhang R.-G."/>
        </authorList>
    </citation>
    <scope>NUCLEOTIDE SEQUENCE [LARGE SCALE GENOMIC DNA]</scope>
    <source>
        <strain evidence="2">YNK0</strain>
        <tissue evidence="2">Leaf</tissue>
    </source>
</reference>